<dbReference type="EMBL" id="JAAGMR010000159">
    <property type="protein sequence ID" value="NEB92682.1"/>
    <property type="molecule type" value="Genomic_DNA"/>
</dbReference>
<protein>
    <submittedName>
        <fullName evidence="2">STAS domain-containing protein</fullName>
    </submittedName>
</protein>
<evidence type="ECO:0000313" key="3">
    <source>
        <dbReference type="Proteomes" id="UP000470520"/>
    </source>
</evidence>
<evidence type="ECO:0000313" key="2">
    <source>
        <dbReference type="EMBL" id="NEB92682.1"/>
    </source>
</evidence>
<dbReference type="Proteomes" id="UP000470520">
    <property type="component" value="Unassembled WGS sequence"/>
</dbReference>
<dbReference type="SUPFAM" id="SSF52091">
    <property type="entry name" value="SpoIIaa-like"/>
    <property type="match status" value="1"/>
</dbReference>
<organism evidence="2 3">
    <name type="scientific">Streptomyces bauhiniae</name>
    <dbReference type="NCBI Taxonomy" id="2340725"/>
    <lineage>
        <taxon>Bacteria</taxon>
        <taxon>Bacillati</taxon>
        <taxon>Actinomycetota</taxon>
        <taxon>Actinomycetes</taxon>
        <taxon>Kitasatosporales</taxon>
        <taxon>Streptomycetaceae</taxon>
        <taxon>Streptomyces</taxon>
    </lineage>
</organism>
<accession>A0A7K3QS30</accession>
<dbReference type="AlphaFoldDB" id="A0A7K3QS30"/>
<gene>
    <name evidence="2" type="ORF">G3I21_13380</name>
</gene>
<dbReference type="InterPro" id="IPR002645">
    <property type="entry name" value="STAS_dom"/>
</dbReference>
<comment type="caution">
    <text evidence="2">The sequence shown here is derived from an EMBL/GenBank/DDBJ whole genome shotgun (WGS) entry which is preliminary data.</text>
</comment>
<dbReference type="InterPro" id="IPR058548">
    <property type="entry name" value="MlaB-like_STAS"/>
</dbReference>
<name>A0A7K3QS30_9ACTN</name>
<dbReference type="Gene3D" id="3.30.750.24">
    <property type="entry name" value="STAS domain"/>
    <property type="match status" value="1"/>
</dbReference>
<proteinExistence type="predicted"/>
<sequence>MVNSGHMFDDFGQAPSVSYTRPDGPVWVIGLRGDVEVDLLEEVEAATQQALDNSHGPLLFDLHEVGFCDSSLLNHLLLTSRRRQVALFGANAALRRLLEVTGAAGILPAYADLGAARSALSLPPSPDRP</sequence>
<evidence type="ECO:0000259" key="1">
    <source>
        <dbReference type="PROSITE" id="PS50801"/>
    </source>
</evidence>
<feature type="domain" description="STAS" evidence="1">
    <location>
        <begin position="28"/>
        <end position="120"/>
    </location>
</feature>
<dbReference type="RefSeq" id="WP_164188443.1">
    <property type="nucleotide sequence ID" value="NZ_JAAGMR010000159.1"/>
</dbReference>
<dbReference type="PROSITE" id="PS50801">
    <property type="entry name" value="STAS"/>
    <property type="match status" value="1"/>
</dbReference>
<dbReference type="InterPro" id="IPR036513">
    <property type="entry name" value="STAS_dom_sf"/>
</dbReference>
<dbReference type="CDD" id="cd07043">
    <property type="entry name" value="STAS_anti-anti-sigma_factors"/>
    <property type="match status" value="1"/>
</dbReference>
<reference evidence="2 3" key="1">
    <citation type="submission" date="2020-01" db="EMBL/GenBank/DDBJ databases">
        <title>Insect and environment-associated Actinomycetes.</title>
        <authorList>
            <person name="Currrie C."/>
            <person name="Chevrette M."/>
            <person name="Carlson C."/>
            <person name="Stubbendieck R."/>
            <person name="Wendt-Pienkowski E."/>
        </authorList>
    </citation>
    <scope>NUCLEOTIDE SEQUENCE [LARGE SCALE GENOMIC DNA]</scope>
    <source>
        <strain evidence="2 3">SID7754</strain>
    </source>
</reference>
<dbReference type="Pfam" id="PF13466">
    <property type="entry name" value="STAS_2"/>
    <property type="match status" value="1"/>
</dbReference>